<comment type="similarity">
    <text evidence="1">Belongs to the ENTR1 family.</text>
</comment>
<feature type="compositionally biased region" description="Polar residues" evidence="5">
    <location>
        <begin position="45"/>
        <end position="61"/>
    </location>
</feature>
<feature type="region of interest" description="Disordered" evidence="5">
    <location>
        <begin position="159"/>
        <end position="216"/>
    </location>
</feature>
<proteinExistence type="inferred from homology"/>
<evidence type="ECO:0000256" key="5">
    <source>
        <dbReference type="SAM" id="MobiDB-lite"/>
    </source>
</evidence>
<sequence length="415" mass="46102">MAEDDLSSNPMGSNSEEHNSETEPASHLQLDLGDDSPYNVRESNRLGNQNAPMSGTSSNNNDTHRREDNPFSFKHFLRSDSTNTNYQAKGARPKVYENRSASINFGSNLPESKPPRLLPEYSSALPDFVQDHLVIEQCYLGNPSSNNYNLDIDNLPDFTPARQNRNNGISVENDHSRTPLDLPIRSQDSFPLDLPIGGPNSGHSRNGSASEVGNSKSLPDFLADSAVCSQKNETISVPHSPEGEFERLRNELDITKRHLVDKSRLCDSLNRELEVARTKEHEYTQNLARALEKVEDNLQKSNRRAVAAENMVFKLKQEIQSLTAQLSSIQSGSHGEMGEEAAGGHGYYNSTNHLHYHRLAQELRTAAGTAEHSLRQLLTGVDNLRIMAASLENMHRIEETSNPFSNFDEDAGPAL</sequence>
<evidence type="ECO:0000256" key="4">
    <source>
        <dbReference type="SAM" id="Coils"/>
    </source>
</evidence>
<dbReference type="GO" id="GO:0005813">
    <property type="term" value="C:centrosome"/>
    <property type="evidence" value="ECO:0007669"/>
    <property type="project" value="TreeGrafter"/>
</dbReference>
<dbReference type="InterPro" id="IPR026757">
    <property type="entry name" value="ENTR1"/>
</dbReference>
<evidence type="ECO:0000313" key="7">
    <source>
        <dbReference type="Proteomes" id="UP001153636"/>
    </source>
</evidence>
<dbReference type="GO" id="GO:0030496">
    <property type="term" value="C:midbody"/>
    <property type="evidence" value="ECO:0007669"/>
    <property type="project" value="TreeGrafter"/>
</dbReference>
<accession>A0A9P0CVA9</accession>
<protein>
    <recommendedName>
        <fullName evidence="2">Endosome-associated-trafficking regulator 1</fullName>
    </recommendedName>
</protein>
<dbReference type="AlphaFoldDB" id="A0A9P0CVA9"/>
<dbReference type="EMBL" id="OV651831">
    <property type="protein sequence ID" value="CAH1105332.1"/>
    <property type="molecule type" value="Genomic_DNA"/>
</dbReference>
<dbReference type="GO" id="GO:0032465">
    <property type="term" value="P:regulation of cytokinesis"/>
    <property type="evidence" value="ECO:0007669"/>
    <property type="project" value="TreeGrafter"/>
</dbReference>
<feature type="coiled-coil region" evidence="4">
    <location>
        <begin position="266"/>
        <end position="325"/>
    </location>
</feature>
<reference evidence="6" key="1">
    <citation type="submission" date="2022-01" db="EMBL/GenBank/DDBJ databases">
        <authorList>
            <person name="King R."/>
        </authorList>
    </citation>
    <scope>NUCLEOTIDE SEQUENCE</scope>
</reference>
<dbReference type="GO" id="GO:0036064">
    <property type="term" value="C:ciliary basal body"/>
    <property type="evidence" value="ECO:0007669"/>
    <property type="project" value="TreeGrafter"/>
</dbReference>
<keyword evidence="7" id="KW-1185">Reference proteome</keyword>
<evidence type="ECO:0000313" key="6">
    <source>
        <dbReference type="EMBL" id="CAH1105332.1"/>
    </source>
</evidence>
<feature type="compositionally biased region" description="Polar residues" evidence="5">
    <location>
        <begin position="161"/>
        <end position="170"/>
    </location>
</feature>
<dbReference type="PANTHER" id="PTHR31259">
    <property type="entry name" value="ENDOSOME-ASSOCIATED TRAFFICKING REGULATOR 1"/>
    <property type="match status" value="1"/>
</dbReference>
<dbReference type="GO" id="GO:0055037">
    <property type="term" value="C:recycling endosome"/>
    <property type="evidence" value="ECO:0007669"/>
    <property type="project" value="TreeGrafter"/>
</dbReference>
<keyword evidence="3 4" id="KW-0175">Coiled coil</keyword>
<dbReference type="GO" id="GO:1903566">
    <property type="term" value="P:positive regulation of protein localization to cilium"/>
    <property type="evidence" value="ECO:0007669"/>
    <property type="project" value="TreeGrafter"/>
</dbReference>
<feature type="compositionally biased region" description="Polar residues" evidence="5">
    <location>
        <begin position="201"/>
        <end position="216"/>
    </location>
</feature>
<feature type="region of interest" description="Disordered" evidence="5">
    <location>
        <begin position="1"/>
        <end position="95"/>
    </location>
</feature>
<dbReference type="OrthoDB" id="6499155at2759"/>
<dbReference type="GO" id="GO:0005769">
    <property type="term" value="C:early endosome"/>
    <property type="evidence" value="ECO:0007669"/>
    <property type="project" value="TreeGrafter"/>
</dbReference>
<name>A0A9P0CVA9_9CUCU</name>
<evidence type="ECO:0000256" key="1">
    <source>
        <dbReference type="ARBA" id="ARBA00007791"/>
    </source>
</evidence>
<evidence type="ECO:0000256" key="2">
    <source>
        <dbReference type="ARBA" id="ARBA00016007"/>
    </source>
</evidence>
<organism evidence="6 7">
    <name type="scientific">Psylliodes chrysocephalus</name>
    <dbReference type="NCBI Taxonomy" id="3402493"/>
    <lineage>
        <taxon>Eukaryota</taxon>
        <taxon>Metazoa</taxon>
        <taxon>Ecdysozoa</taxon>
        <taxon>Arthropoda</taxon>
        <taxon>Hexapoda</taxon>
        <taxon>Insecta</taxon>
        <taxon>Pterygota</taxon>
        <taxon>Neoptera</taxon>
        <taxon>Endopterygota</taxon>
        <taxon>Coleoptera</taxon>
        <taxon>Polyphaga</taxon>
        <taxon>Cucujiformia</taxon>
        <taxon>Chrysomeloidea</taxon>
        <taxon>Chrysomelidae</taxon>
        <taxon>Galerucinae</taxon>
        <taxon>Alticini</taxon>
        <taxon>Psylliodes</taxon>
    </lineage>
</organism>
<dbReference type="PANTHER" id="PTHR31259:SF3">
    <property type="entry name" value="ENDOSOME-ASSOCIATED-TRAFFICKING REGULATOR 1"/>
    <property type="match status" value="1"/>
</dbReference>
<gene>
    <name evidence="6" type="ORF">PSYICH_LOCUS6293</name>
</gene>
<dbReference type="GO" id="GO:0045724">
    <property type="term" value="P:positive regulation of cilium assembly"/>
    <property type="evidence" value="ECO:0007669"/>
    <property type="project" value="TreeGrafter"/>
</dbReference>
<evidence type="ECO:0000256" key="3">
    <source>
        <dbReference type="ARBA" id="ARBA00023054"/>
    </source>
</evidence>
<dbReference type="Proteomes" id="UP001153636">
    <property type="component" value="Chromosome 19"/>
</dbReference>